<feature type="region of interest" description="Disordered" evidence="6">
    <location>
        <begin position="607"/>
        <end position="686"/>
    </location>
</feature>
<reference evidence="7" key="1">
    <citation type="submission" date="2021-01" db="EMBL/GenBank/DDBJ databases">
        <authorList>
            <consortium name="Genoscope - CEA"/>
            <person name="William W."/>
        </authorList>
    </citation>
    <scope>NUCLEOTIDE SEQUENCE</scope>
</reference>
<evidence type="ECO:0000256" key="4">
    <source>
        <dbReference type="ARBA" id="ARBA00022512"/>
    </source>
</evidence>
<feature type="compositionally biased region" description="Basic and acidic residues" evidence="6">
    <location>
        <begin position="660"/>
        <end position="682"/>
    </location>
</feature>
<protein>
    <submittedName>
        <fullName evidence="7">(rape) hypothetical protein</fullName>
    </submittedName>
</protein>
<feature type="region of interest" description="Disordered" evidence="6">
    <location>
        <begin position="536"/>
        <end position="586"/>
    </location>
</feature>
<evidence type="ECO:0000256" key="5">
    <source>
        <dbReference type="ARBA" id="ARBA00023316"/>
    </source>
</evidence>
<comment type="subcellular location">
    <subcellularLocation>
        <location evidence="2">Secreted</location>
        <location evidence="2">Cell wall</location>
    </subcellularLocation>
</comment>
<sequence>YLSLPEICFFILFLLSLFSPVRERMVKLLSVWLIVACWLILGTQANEYLDFNVTEIDRIEELEFGFSKYSSNLNPLLVGLTLIRGADSGAVCLDGTLPGYHLHRGHGSGANSWLIQLEGGGWCNNVRTCVYRKKTRRGSSNYMEKELQFTGILSDKAQENPDFFNWNRVKLRYCDGASFSGDGQNEAAQLQFRGERIWRAAIDDLKANGMRYADQALLSGCSAGGLAAILRCDEFRDLFPGSTKVKCLSDAGLFLDTADVSGGRTIRNLYNGIVEFQSVKNNLPRLCTNHLDPTSCFFPENLISQMKTPLFIVNAAYDTWQIQSSIAPKSADPSGFWHDCRLNHEKCTSGQMRFLQSFRDQMLRVVKGFSMSRQNGLFINSCFAHCQTERQDTWFADDSPVISKKAVAIAVGDWYFDRAEVKLVDCPYPCDKSCHNMCERQLYSVPHFVMIICASVFLSTNNLKLLKFEPCPLVFVLLPSESSFMASDSQTATATMSEKPLETKVNEEAKLMEKEIVLSETVDVVKDKPVSESNLTIEKEEKTVQTPAGEPEKEIPADVEEAAEVVKADESNDKGKDENGEEKVAEQVGLEEPTLVKEVVAMVNVQADDVEKAEEGKGKDENGEEKVAEQVELKEPTLVKESVDGEKAEEKQAVESVAEEDNKDKEEEEKKMVDVSESKNEAGGKQVEPIDVQLVKEVSVETVDVEVLEVEPKPETSEKAEAQPEKAKELAPEVEVVKTPETTEKAKVELEDSIVVETKDSGINSKDEHTSESGTALLPEETVPINQDLDTAPIKETEGDASSPPDVTEKTTTEEKQVVEEPSKDEKEKVSEEAKATEDENIKKDTETPAADVESVETLKETEGTKQEESVTEKVAEVVETATVAKESDEPKPQPEVTTKEEVVKPKHTNSIMSKVKQSLVKAKKAIIGKSPSSKTISTEETKEEVIAK</sequence>
<feature type="compositionally biased region" description="Basic and acidic residues" evidence="6">
    <location>
        <begin position="938"/>
        <end position="949"/>
    </location>
</feature>
<feature type="compositionally biased region" description="Basic and acidic residues" evidence="6">
    <location>
        <begin position="857"/>
        <end position="877"/>
    </location>
</feature>
<feature type="compositionally biased region" description="Basic and acidic residues" evidence="6">
    <location>
        <begin position="807"/>
        <end position="847"/>
    </location>
</feature>
<name>A0A816I8T8_BRANA</name>
<dbReference type="GO" id="GO:0016787">
    <property type="term" value="F:hydrolase activity"/>
    <property type="evidence" value="ECO:0007669"/>
    <property type="project" value="InterPro"/>
</dbReference>
<feature type="compositionally biased region" description="Basic and acidic residues" evidence="6">
    <location>
        <begin position="757"/>
        <end position="771"/>
    </location>
</feature>
<comment type="function">
    <text evidence="1">Hydrolyzes acetyl esters in homogalacturonan regions of pectin. In type I primary cell wall, galacturonic acid residues of pectin can be acetylated at the O-2 and O-3 positions. Decreasing the degree of acetylation of pectin gels in vitro alters their physical properties.</text>
</comment>
<feature type="compositionally biased region" description="Basic and acidic residues" evidence="6">
    <location>
        <begin position="564"/>
        <end position="585"/>
    </location>
</feature>
<dbReference type="Proteomes" id="UP001295469">
    <property type="component" value="Chromosome C03"/>
</dbReference>
<evidence type="ECO:0000313" key="7">
    <source>
        <dbReference type="EMBL" id="CAF1703505.1"/>
    </source>
</evidence>
<dbReference type="AlphaFoldDB" id="A0A816I8T8"/>
<dbReference type="PANTHER" id="PTHR21562:SF100">
    <property type="entry name" value="PECTIN ACETYLESTERASE"/>
    <property type="match status" value="1"/>
</dbReference>
<evidence type="ECO:0000256" key="3">
    <source>
        <dbReference type="ARBA" id="ARBA00005784"/>
    </source>
</evidence>
<feature type="region of interest" description="Disordered" evidence="6">
    <location>
        <begin position="709"/>
        <end position="949"/>
    </location>
</feature>
<accession>A0A816I8T8</accession>
<dbReference type="InterPro" id="IPR004963">
    <property type="entry name" value="PAE/NOTUM"/>
</dbReference>
<proteinExistence type="inferred from homology"/>
<evidence type="ECO:0000256" key="1">
    <source>
        <dbReference type="ARBA" id="ARBA00003534"/>
    </source>
</evidence>
<comment type="similarity">
    <text evidence="3">Belongs to the pectinacetylesterase family.</text>
</comment>
<gene>
    <name evidence="7" type="ORF">DARMORV10_C03P41830.1</name>
</gene>
<dbReference type="EMBL" id="HG994367">
    <property type="protein sequence ID" value="CAF1703505.1"/>
    <property type="molecule type" value="Genomic_DNA"/>
</dbReference>
<feature type="compositionally biased region" description="Basic and acidic residues" evidence="6">
    <location>
        <begin position="886"/>
        <end position="905"/>
    </location>
</feature>
<feature type="compositionally biased region" description="Basic and acidic residues" evidence="6">
    <location>
        <begin position="609"/>
        <end position="653"/>
    </location>
</feature>
<dbReference type="PANTHER" id="PTHR21562">
    <property type="entry name" value="NOTUM-RELATED"/>
    <property type="match status" value="1"/>
</dbReference>
<keyword evidence="5" id="KW-0961">Cell wall biogenesis/degradation</keyword>
<feature type="non-terminal residue" evidence="7">
    <location>
        <position position="949"/>
    </location>
</feature>
<keyword evidence="4" id="KW-0964">Secreted</keyword>
<feature type="compositionally biased region" description="Basic and acidic residues" evidence="6">
    <location>
        <begin position="710"/>
        <end position="750"/>
    </location>
</feature>
<dbReference type="GO" id="GO:0071555">
    <property type="term" value="P:cell wall organization"/>
    <property type="evidence" value="ECO:0007669"/>
    <property type="project" value="UniProtKB-KW"/>
</dbReference>
<evidence type="ECO:0000256" key="2">
    <source>
        <dbReference type="ARBA" id="ARBA00004191"/>
    </source>
</evidence>
<dbReference type="Pfam" id="PF03283">
    <property type="entry name" value="PAE"/>
    <property type="match status" value="1"/>
</dbReference>
<evidence type="ECO:0000256" key="6">
    <source>
        <dbReference type="SAM" id="MobiDB-lite"/>
    </source>
</evidence>
<organism evidence="7">
    <name type="scientific">Brassica napus</name>
    <name type="common">Rape</name>
    <dbReference type="NCBI Taxonomy" id="3708"/>
    <lineage>
        <taxon>Eukaryota</taxon>
        <taxon>Viridiplantae</taxon>
        <taxon>Streptophyta</taxon>
        <taxon>Embryophyta</taxon>
        <taxon>Tracheophyta</taxon>
        <taxon>Spermatophyta</taxon>
        <taxon>Magnoliopsida</taxon>
        <taxon>eudicotyledons</taxon>
        <taxon>Gunneridae</taxon>
        <taxon>Pentapetalae</taxon>
        <taxon>rosids</taxon>
        <taxon>malvids</taxon>
        <taxon>Brassicales</taxon>
        <taxon>Brassicaceae</taxon>
        <taxon>Brassiceae</taxon>
        <taxon>Brassica</taxon>
    </lineage>
</organism>
<keyword evidence="4" id="KW-0134">Cell wall</keyword>